<dbReference type="Proteomes" id="UP000186601">
    <property type="component" value="Unassembled WGS sequence"/>
</dbReference>
<name>A0A2R6NWG7_9APHY</name>
<protein>
    <recommendedName>
        <fullName evidence="17">P-loop containing nucleoside triphosphate hydrolase protein</fullName>
    </recommendedName>
</protein>
<keyword evidence="16" id="KW-1185">Reference proteome</keyword>
<evidence type="ECO:0000256" key="8">
    <source>
        <dbReference type="ARBA" id="ARBA00022989"/>
    </source>
</evidence>
<evidence type="ECO:0000256" key="10">
    <source>
        <dbReference type="ARBA" id="ARBA00023136"/>
    </source>
</evidence>
<dbReference type="GO" id="GO:0005743">
    <property type="term" value="C:mitochondrial inner membrane"/>
    <property type="evidence" value="ECO:0007669"/>
    <property type="project" value="UniProtKB-SubCell"/>
</dbReference>
<organism evidence="15 16">
    <name type="scientific">Hermanssonia centrifuga</name>
    <dbReference type="NCBI Taxonomy" id="98765"/>
    <lineage>
        <taxon>Eukaryota</taxon>
        <taxon>Fungi</taxon>
        <taxon>Dikarya</taxon>
        <taxon>Basidiomycota</taxon>
        <taxon>Agaricomycotina</taxon>
        <taxon>Agaricomycetes</taxon>
        <taxon>Polyporales</taxon>
        <taxon>Meruliaceae</taxon>
        <taxon>Hermanssonia</taxon>
    </lineage>
</organism>
<dbReference type="Pfam" id="PF00004">
    <property type="entry name" value="AAA"/>
    <property type="match status" value="2"/>
</dbReference>
<dbReference type="GO" id="GO:0016887">
    <property type="term" value="F:ATP hydrolysis activity"/>
    <property type="evidence" value="ECO:0007669"/>
    <property type="project" value="InterPro"/>
</dbReference>
<evidence type="ECO:0000259" key="14">
    <source>
        <dbReference type="SMART" id="SM01024"/>
    </source>
</evidence>
<dbReference type="InterPro" id="IPR057495">
    <property type="entry name" value="AAA_lid_BCS1"/>
</dbReference>
<dbReference type="InterPro" id="IPR003959">
    <property type="entry name" value="ATPase_AAA_core"/>
</dbReference>
<keyword evidence="5" id="KW-0999">Mitochondrion inner membrane</keyword>
<keyword evidence="6" id="KW-0378">Hydrolase</keyword>
<evidence type="ECO:0000256" key="2">
    <source>
        <dbReference type="ARBA" id="ARBA00007448"/>
    </source>
</evidence>
<gene>
    <name evidence="15" type="ORF">PHLCEN_2v7479</name>
</gene>
<dbReference type="InterPro" id="IPR050747">
    <property type="entry name" value="Mitochondrial_chaperone_BCS1"/>
</dbReference>
<dbReference type="Pfam" id="PF08740">
    <property type="entry name" value="BCS1_N"/>
    <property type="match status" value="1"/>
</dbReference>
<evidence type="ECO:0000313" key="15">
    <source>
        <dbReference type="EMBL" id="PSR78283.1"/>
    </source>
</evidence>
<dbReference type="PANTHER" id="PTHR23070">
    <property type="entry name" value="BCS1 AAA-TYPE ATPASE"/>
    <property type="match status" value="1"/>
</dbReference>
<dbReference type="SUPFAM" id="SSF52540">
    <property type="entry name" value="P-loop containing nucleoside triphosphate hydrolases"/>
    <property type="match status" value="1"/>
</dbReference>
<dbReference type="STRING" id="98765.A0A2R6NWG7"/>
<comment type="caution">
    <text evidence="15">The sequence shown here is derived from an EMBL/GenBank/DDBJ whole genome shotgun (WGS) entry which is preliminary data.</text>
</comment>
<evidence type="ECO:0000259" key="13">
    <source>
        <dbReference type="SMART" id="SM00382"/>
    </source>
</evidence>
<feature type="region of interest" description="Disordered" evidence="12">
    <location>
        <begin position="344"/>
        <end position="380"/>
    </location>
</feature>
<comment type="similarity">
    <text evidence="2">Belongs to the AAA ATPase family. BCS1 subfamily.</text>
</comment>
<dbReference type="InterPro" id="IPR003593">
    <property type="entry name" value="AAA+_ATPase"/>
</dbReference>
<comment type="catalytic activity">
    <reaction evidence="11">
        <text>ATP + H2O = ADP + phosphate + H(+)</text>
        <dbReference type="Rhea" id="RHEA:13065"/>
        <dbReference type="ChEBI" id="CHEBI:15377"/>
        <dbReference type="ChEBI" id="CHEBI:15378"/>
        <dbReference type="ChEBI" id="CHEBI:30616"/>
        <dbReference type="ChEBI" id="CHEBI:43474"/>
        <dbReference type="ChEBI" id="CHEBI:456216"/>
    </reaction>
    <physiologicalReaction direction="left-to-right" evidence="11">
        <dbReference type="Rhea" id="RHEA:13066"/>
    </physiologicalReaction>
</comment>
<keyword evidence="9" id="KW-0496">Mitochondrion</keyword>
<evidence type="ECO:0000256" key="4">
    <source>
        <dbReference type="ARBA" id="ARBA00022741"/>
    </source>
</evidence>
<feature type="compositionally biased region" description="Basic and acidic residues" evidence="12">
    <location>
        <begin position="254"/>
        <end position="266"/>
    </location>
</feature>
<sequence length="464" mass="52185">MLWLSKHPKWQQARIVDVSTRSFGLNSPAVAIRGDEDEDYDGRKLCYLPSFARTYSLWYQRHYLSVTRTESQDGIYHMKEVLQIDILARDHKVLNNLLLEAKHAYHAAEEHLISIYVSETSGNWRHVTSRPKRPLKSIVLDPGMKDLLLDDARDFLQSKEWYSERGIPFRRGYLLYGAPGSGKTSMIHSLAGELGLDVYIVSLSRMGLDDTSLSALISELPERCIALMEDIDAAFHHGLTRDLEEENNVSDGSSEEKGHEKEKEKAAISSPLSRITLSGLLNALDGVGAQEGRILYATTNRYTALDPALCRPGRMDLHVEFKLSSRYQARELFKCFYLPSGGSDDKDNREDATKRKTSVSDSADASSSSTPSESDADVTSEKLAQSFVGHKHRSQGPQLSRKQAEVLADRFADLIPERELSMASLQGYLMSYKVRPVEAVENVSAWVEKERAERAKKNKRPSNS</sequence>
<dbReference type="InterPro" id="IPR027417">
    <property type="entry name" value="P-loop_NTPase"/>
</dbReference>
<evidence type="ECO:0008006" key="17">
    <source>
        <dbReference type="Google" id="ProtNLM"/>
    </source>
</evidence>
<dbReference type="OrthoDB" id="10251412at2759"/>
<feature type="compositionally biased region" description="Low complexity" evidence="12">
    <location>
        <begin position="359"/>
        <end position="373"/>
    </location>
</feature>
<evidence type="ECO:0000256" key="6">
    <source>
        <dbReference type="ARBA" id="ARBA00022801"/>
    </source>
</evidence>
<keyword evidence="4" id="KW-0547">Nucleotide-binding</keyword>
<dbReference type="EMBL" id="MLYV02000751">
    <property type="protein sequence ID" value="PSR78283.1"/>
    <property type="molecule type" value="Genomic_DNA"/>
</dbReference>
<evidence type="ECO:0000313" key="16">
    <source>
        <dbReference type="Proteomes" id="UP000186601"/>
    </source>
</evidence>
<feature type="domain" description="AAA+ ATPase" evidence="13">
    <location>
        <begin position="169"/>
        <end position="325"/>
    </location>
</feature>
<evidence type="ECO:0000256" key="3">
    <source>
        <dbReference type="ARBA" id="ARBA00022692"/>
    </source>
</evidence>
<dbReference type="GO" id="GO:0005524">
    <property type="term" value="F:ATP binding"/>
    <property type="evidence" value="ECO:0007669"/>
    <property type="project" value="UniProtKB-KW"/>
</dbReference>
<feature type="compositionally biased region" description="Basic and acidic residues" evidence="12">
    <location>
        <begin position="344"/>
        <end position="354"/>
    </location>
</feature>
<dbReference type="SMART" id="SM00382">
    <property type="entry name" value="AAA"/>
    <property type="match status" value="1"/>
</dbReference>
<reference evidence="15 16" key="1">
    <citation type="submission" date="2018-02" db="EMBL/GenBank/DDBJ databases">
        <title>Genome sequence of the basidiomycete white-rot fungus Phlebia centrifuga.</title>
        <authorList>
            <person name="Granchi Z."/>
            <person name="Peng M."/>
            <person name="de Vries R.P."/>
            <person name="Hilden K."/>
            <person name="Makela M.R."/>
            <person name="Grigoriev I."/>
            <person name="Riley R."/>
        </authorList>
    </citation>
    <scope>NUCLEOTIDE SEQUENCE [LARGE SCALE GENOMIC DNA]</scope>
    <source>
        <strain evidence="15 16">FBCC195</strain>
    </source>
</reference>
<dbReference type="Gene3D" id="3.40.50.300">
    <property type="entry name" value="P-loop containing nucleotide triphosphate hydrolases"/>
    <property type="match status" value="1"/>
</dbReference>
<comment type="subcellular location">
    <subcellularLocation>
        <location evidence="1">Mitochondrion inner membrane</location>
        <topology evidence="1">Single-pass membrane protein</topology>
    </subcellularLocation>
</comment>
<evidence type="ECO:0000256" key="9">
    <source>
        <dbReference type="ARBA" id="ARBA00023128"/>
    </source>
</evidence>
<evidence type="ECO:0000256" key="12">
    <source>
        <dbReference type="SAM" id="MobiDB-lite"/>
    </source>
</evidence>
<proteinExistence type="inferred from homology"/>
<evidence type="ECO:0000256" key="5">
    <source>
        <dbReference type="ARBA" id="ARBA00022792"/>
    </source>
</evidence>
<dbReference type="SMART" id="SM01024">
    <property type="entry name" value="BCS1_N"/>
    <property type="match status" value="1"/>
</dbReference>
<accession>A0A2R6NWG7</accession>
<keyword evidence="8" id="KW-1133">Transmembrane helix</keyword>
<dbReference type="InterPro" id="IPR014851">
    <property type="entry name" value="BCS1_N"/>
</dbReference>
<evidence type="ECO:0000256" key="1">
    <source>
        <dbReference type="ARBA" id="ARBA00004434"/>
    </source>
</evidence>
<feature type="region of interest" description="Disordered" evidence="12">
    <location>
        <begin position="244"/>
        <end position="268"/>
    </location>
</feature>
<keyword evidence="7" id="KW-0067">ATP-binding</keyword>
<keyword evidence="10" id="KW-0472">Membrane</keyword>
<evidence type="ECO:0000256" key="7">
    <source>
        <dbReference type="ARBA" id="ARBA00022840"/>
    </source>
</evidence>
<dbReference type="Pfam" id="PF25426">
    <property type="entry name" value="AAA_lid_BCS1"/>
    <property type="match status" value="1"/>
</dbReference>
<keyword evidence="3" id="KW-0812">Transmembrane</keyword>
<feature type="domain" description="BCS1 N-terminal" evidence="14">
    <location>
        <begin position="1"/>
        <end position="138"/>
    </location>
</feature>
<dbReference type="AlphaFoldDB" id="A0A2R6NWG7"/>
<evidence type="ECO:0000256" key="11">
    <source>
        <dbReference type="ARBA" id="ARBA00048778"/>
    </source>
</evidence>